<dbReference type="Proteomes" id="UP000263642">
    <property type="component" value="Unassembled WGS sequence"/>
</dbReference>
<sequence>MLQNHPITQQESSSSKIGILNSTCRQLLLKKLNGLVRGQITLREGTQSTVLGKEESDLRVVVTVHHPRFYQAAVRGGGLGIAQALMDGDWSTDDLTGLVRIFIRNLDVTDQFEGGLARMRQAVARMGHWFRRNTRIGAAQNIQEHYDLGNDFYRLFLDETMSYSCGVFEHSDATMREASVSKLDRVCRHLNLQPHDHLLEIGTGWGGLALYAAQNYGCRVTTTTISREQYHLAAERIDAAGLSGKVKLLLTDYRDLEGQYDKLVSIEMIEAVGAEFFETYFQKCCELLRPEGMMFLQSIVIKDQRFKEYLKSVDFIRRYIFPGGCLPSVAAILETTARVTDLRLLRLDDIAPHYAQTLRCWREQFHERLDEVRALGYSESFIRMWNYYFCYCEAAFEERQCNTVQMLFARPDSRFDPQFIHSDEIRSLPELEVSA</sequence>
<evidence type="ECO:0000256" key="1">
    <source>
        <dbReference type="ARBA" id="ARBA00010815"/>
    </source>
</evidence>
<accession>A0A3D3R5V6</accession>
<dbReference type="EMBL" id="DQAY01000085">
    <property type="protein sequence ID" value="HCO24244.1"/>
    <property type="molecule type" value="Genomic_DNA"/>
</dbReference>
<dbReference type="PANTHER" id="PTHR43667:SF2">
    <property type="entry name" value="FATTY ACID C-METHYL TRANSFERASE"/>
    <property type="match status" value="1"/>
</dbReference>
<reference evidence="7 8" key="1">
    <citation type="journal article" date="2018" name="Nat. Biotechnol.">
        <title>A standardized bacterial taxonomy based on genome phylogeny substantially revises the tree of life.</title>
        <authorList>
            <person name="Parks D.H."/>
            <person name="Chuvochina M."/>
            <person name="Waite D.W."/>
            <person name="Rinke C."/>
            <person name="Skarshewski A."/>
            <person name="Chaumeil P.A."/>
            <person name="Hugenholtz P."/>
        </authorList>
    </citation>
    <scope>NUCLEOTIDE SEQUENCE [LARGE SCALE GENOMIC DNA]</scope>
    <source>
        <strain evidence="7">UBA9375</strain>
    </source>
</reference>
<keyword evidence="5" id="KW-0443">Lipid metabolism</keyword>
<organism evidence="7 8">
    <name type="scientific">Gimesia maris</name>
    <dbReference type="NCBI Taxonomy" id="122"/>
    <lineage>
        <taxon>Bacteria</taxon>
        <taxon>Pseudomonadati</taxon>
        <taxon>Planctomycetota</taxon>
        <taxon>Planctomycetia</taxon>
        <taxon>Planctomycetales</taxon>
        <taxon>Planctomycetaceae</taxon>
        <taxon>Gimesia</taxon>
    </lineage>
</organism>
<keyword evidence="4" id="KW-0949">S-adenosyl-L-methionine</keyword>
<proteinExistence type="inferred from homology"/>
<evidence type="ECO:0000256" key="4">
    <source>
        <dbReference type="ARBA" id="ARBA00022691"/>
    </source>
</evidence>
<dbReference type="Pfam" id="PF02353">
    <property type="entry name" value="CMAS"/>
    <property type="match status" value="1"/>
</dbReference>
<dbReference type="InterPro" id="IPR029063">
    <property type="entry name" value="SAM-dependent_MTases_sf"/>
</dbReference>
<feature type="active site" evidence="6">
    <location>
        <position position="392"/>
    </location>
</feature>
<comment type="similarity">
    <text evidence="1">Belongs to the CFA/CMAS family.</text>
</comment>
<dbReference type="PANTHER" id="PTHR43667">
    <property type="entry name" value="CYCLOPROPANE-FATTY-ACYL-PHOSPHOLIPID SYNTHASE"/>
    <property type="match status" value="1"/>
</dbReference>
<evidence type="ECO:0000313" key="7">
    <source>
        <dbReference type="EMBL" id="HCO24244.1"/>
    </source>
</evidence>
<dbReference type="Gene3D" id="3.40.50.150">
    <property type="entry name" value="Vaccinia Virus protein VP39"/>
    <property type="match status" value="1"/>
</dbReference>
<evidence type="ECO:0000313" key="8">
    <source>
        <dbReference type="Proteomes" id="UP000263642"/>
    </source>
</evidence>
<keyword evidence="2 7" id="KW-0489">Methyltransferase</keyword>
<gene>
    <name evidence="7" type="ORF">DIT97_14815</name>
</gene>
<evidence type="ECO:0000256" key="3">
    <source>
        <dbReference type="ARBA" id="ARBA00022679"/>
    </source>
</evidence>
<dbReference type="GO" id="GO:0032259">
    <property type="term" value="P:methylation"/>
    <property type="evidence" value="ECO:0007669"/>
    <property type="project" value="UniProtKB-KW"/>
</dbReference>
<dbReference type="InterPro" id="IPR003333">
    <property type="entry name" value="CMAS"/>
</dbReference>
<name>A0A3D3R5V6_9PLAN</name>
<keyword evidence="3 7" id="KW-0808">Transferase</keyword>
<dbReference type="GO" id="GO:0008610">
    <property type="term" value="P:lipid biosynthetic process"/>
    <property type="evidence" value="ECO:0007669"/>
    <property type="project" value="InterPro"/>
</dbReference>
<protein>
    <submittedName>
        <fullName evidence="7">SAM-dependent methyltransferase</fullName>
    </submittedName>
</protein>
<dbReference type="AlphaFoldDB" id="A0A3D3R5V6"/>
<dbReference type="GO" id="GO:0008168">
    <property type="term" value="F:methyltransferase activity"/>
    <property type="evidence" value="ECO:0007669"/>
    <property type="project" value="UniProtKB-KW"/>
</dbReference>
<dbReference type="InterPro" id="IPR050723">
    <property type="entry name" value="CFA/CMAS"/>
</dbReference>
<evidence type="ECO:0000256" key="2">
    <source>
        <dbReference type="ARBA" id="ARBA00022603"/>
    </source>
</evidence>
<dbReference type="PIRSF" id="PIRSF003085">
    <property type="entry name" value="CMAS"/>
    <property type="match status" value="1"/>
</dbReference>
<comment type="caution">
    <text evidence="7">The sequence shown here is derived from an EMBL/GenBank/DDBJ whole genome shotgun (WGS) entry which is preliminary data.</text>
</comment>
<dbReference type="SUPFAM" id="SSF53335">
    <property type="entry name" value="S-adenosyl-L-methionine-dependent methyltransferases"/>
    <property type="match status" value="1"/>
</dbReference>
<evidence type="ECO:0000256" key="5">
    <source>
        <dbReference type="ARBA" id="ARBA00023098"/>
    </source>
</evidence>
<dbReference type="CDD" id="cd02440">
    <property type="entry name" value="AdoMet_MTases"/>
    <property type="match status" value="1"/>
</dbReference>
<evidence type="ECO:0000256" key="6">
    <source>
        <dbReference type="PIRSR" id="PIRSR003085-1"/>
    </source>
</evidence>